<dbReference type="InterPro" id="IPR046347">
    <property type="entry name" value="bZIP_sf"/>
</dbReference>
<dbReference type="PANTHER" id="PTHR22952">
    <property type="entry name" value="CAMP-RESPONSE ELEMENT BINDING PROTEIN-RELATED"/>
    <property type="match status" value="1"/>
</dbReference>
<evidence type="ECO:0000259" key="8">
    <source>
        <dbReference type="PROSITE" id="PS50217"/>
    </source>
</evidence>
<dbReference type="PROSITE" id="PS50217">
    <property type="entry name" value="BZIP"/>
    <property type="match status" value="1"/>
</dbReference>
<sequence length="225" mass="23796">MGTQAVAAAAAAASHGGGGGGGGGGRRKPQGLRGFSALSPIYGFDEFLHTAIPQSAVAGGAEMTLEGFLMKVGATAVDGGGDEGANLGRGPLSGGYVGRAGPARQLSEAAPQALRRKRGAGTAAVAVAGVEEVAEKTVERRQKRMIKNRESAARSRARKQAYTHELENKVSRLEEENERLKRQKVVFFFVGLFSMVDMEELEPVIHFVPQPEPKHQLRRTSSALF</sequence>
<dbReference type="STRING" id="4615.A0A199VQZ7"/>
<dbReference type="PROSITE" id="PS00036">
    <property type="entry name" value="BZIP_BASIC"/>
    <property type="match status" value="1"/>
</dbReference>
<dbReference type="GO" id="GO:0045893">
    <property type="term" value="P:positive regulation of DNA-templated transcription"/>
    <property type="evidence" value="ECO:0007669"/>
    <property type="project" value="InterPro"/>
</dbReference>
<dbReference type="Gene3D" id="1.20.5.170">
    <property type="match status" value="1"/>
</dbReference>
<keyword evidence="6" id="KW-0539">Nucleus</keyword>
<dbReference type="Pfam" id="PF00170">
    <property type="entry name" value="bZIP_1"/>
    <property type="match status" value="1"/>
</dbReference>
<dbReference type="CDD" id="cd14707">
    <property type="entry name" value="bZIP_plant_BZIP46"/>
    <property type="match status" value="1"/>
</dbReference>
<reference evidence="9 10" key="1">
    <citation type="journal article" date="2016" name="DNA Res.">
        <title>The draft genome of MD-2 pineapple using hybrid error correction of long reads.</title>
        <authorList>
            <person name="Redwan R.M."/>
            <person name="Saidin A."/>
            <person name="Kumar S.V."/>
        </authorList>
    </citation>
    <scope>NUCLEOTIDE SEQUENCE [LARGE SCALE GENOMIC DNA]</scope>
    <source>
        <strain evidence="10">cv. MD2</strain>
        <tissue evidence="9">Leaf</tissue>
    </source>
</reference>
<dbReference type="GO" id="GO:0003700">
    <property type="term" value="F:DNA-binding transcription factor activity"/>
    <property type="evidence" value="ECO:0007669"/>
    <property type="project" value="InterPro"/>
</dbReference>
<organism evidence="9 10">
    <name type="scientific">Ananas comosus</name>
    <name type="common">Pineapple</name>
    <name type="synonym">Ananas ananas</name>
    <dbReference type="NCBI Taxonomy" id="4615"/>
    <lineage>
        <taxon>Eukaryota</taxon>
        <taxon>Viridiplantae</taxon>
        <taxon>Streptophyta</taxon>
        <taxon>Embryophyta</taxon>
        <taxon>Tracheophyta</taxon>
        <taxon>Spermatophyta</taxon>
        <taxon>Magnoliopsida</taxon>
        <taxon>Liliopsida</taxon>
        <taxon>Poales</taxon>
        <taxon>Bromeliaceae</taxon>
        <taxon>Bromelioideae</taxon>
        <taxon>Ananas</taxon>
    </lineage>
</organism>
<keyword evidence="7" id="KW-0175">Coiled coil</keyword>
<keyword evidence="5" id="KW-0804">Transcription</keyword>
<comment type="subcellular location">
    <subcellularLocation>
        <location evidence="1">Nucleus</location>
    </subcellularLocation>
</comment>
<gene>
    <name evidence="9" type="ORF">ACMD2_19987</name>
</gene>
<keyword evidence="3" id="KW-0805">Transcription regulation</keyword>
<comment type="caution">
    <text evidence="9">The sequence shown here is derived from an EMBL/GenBank/DDBJ whole genome shotgun (WGS) entry which is preliminary data.</text>
</comment>
<name>A0A199VQZ7_ANACO</name>
<evidence type="ECO:0000313" key="9">
    <source>
        <dbReference type="EMBL" id="OAY79115.1"/>
    </source>
</evidence>
<evidence type="ECO:0000256" key="7">
    <source>
        <dbReference type="SAM" id="Coils"/>
    </source>
</evidence>
<evidence type="ECO:0000313" key="10">
    <source>
        <dbReference type="Proteomes" id="UP000092600"/>
    </source>
</evidence>
<evidence type="ECO:0000256" key="1">
    <source>
        <dbReference type="ARBA" id="ARBA00004123"/>
    </source>
</evidence>
<dbReference type="InterPro" id="IPR043452">
    <property type="entry name" value="BZIP46-like"/>
</dbReference>
<feature type="domain" description="BZIP" evidence="8">
    <location>
        <begin position="138"/>
        <end position="183"/>
    </location>
</feature>
<keyword evidence="4" id="KW-0238">DNA-binding</keyword>
<keyword evidence="2" id="KW-0938">Abscisic acid signaling pathway</keyword>
<dbReference type="Proteomes" id="UP000092600">
    <property type="component" value="Unassembled WGS sequence"/>
</dbReference>
<evidence type="ECO:0000256" key="5">
    <source>
        <dbReference type="ARBA" id="ARBA00023163"/>
    </source>
</evidence>
<evidence type="ECO:0000256" key="4">
    <source>
        <dbReference type="ARBA" id="ARBA00023125"/>
    </source>
</evidence>
<dbReference type="SUPFAM" id="SSF57959">
    <property type="entry name" value="Leucine zipper domain"/>
    <property type="match status" value="1"/>
</dbReference>
<dbReference type="EMBL" id="LSRQ01001131">
    <property type="protein sequence ID" value="OAY79115.1"/>
    <property type="molecule type" value="Genomic_DNA"/>
</dbReference>
<dbReference type="GO" id="GO:0005634">
    <property type="term" value="C:nucleus"/>
    <property type="evidence" value="ECO:0007669"/>
    <property type="project" value="UniProtKB-SubCell"/>
</dbReference>
<dbReference type="FunFam" id="1.20.5.170:FF:000036">
    <property type="entry name" value="ABSCISIC ACID-INSENSITIVE 5-like protein 2"/>
    <property type="match status" value="1"/>
</dbReference>
<dbReference type="SMART" id="SM00338">
    <property type="entry name" value="BRLZ"/>
    <property type="match status" value="1"/>
</dbReference>
<dbReference type="GO" id="GO:0009738">
    <property type="term" value="P:abscisic acid-activated signaling pathway"/>
    <property type="evidence" value="ECO:0007669"/>
    <property type="project" value="UniProtKB-KW"/>
</dbReference>
<dbReference type="GO" id="GO:0003677">
    <property type="term" value="F:DNA binding"/>
    <property type="evidence" value="ECO:0007669"/>
    <property type="project" value="UniProtKB-KW"/>
</dbReference>
<evidence type="ECO:0000256" key="2">
    <source>
        <dbReference type="ARBA" id="ARBA00022682"/>
    </source>
</evidence>
<accession>A0A199VQZ7</accession>
<dbReference type="AlphaFoldDB" id="A0A199VQZ7"/>
<evidence type="ECO:0000256" key="3">
    <source>
        <dbReference type="ARBA" id="ARBA00023015"/>
    </source>
</evidence>
<dbReference type="PANTHER" id="PTHR22952:SF385">
    <property type="entry name" value="ABSCISIC ACID-INSENSITIVE 5-LIKE PROTEIN 2"/>
    <property type="match status" value="1"/>
</dbReference>
<proteinExistence type="predicted"/>
<evidence type="ECO:0000256" key="6">
    <source>
        <dbReference type="ARBA" id="ARBA00023242"/>
    </source>
</evidence>
<dbReference type="InterPro" id="IPR004827">
    <property type="entry name" value="bZIP"/>
</dbReference>
<protein>
    <submittedName>
        <fullName evidence="9">ABSCISIC ACID-INSENSITIVE 5-like protein 2</fullName>
    </submittedName>
</protein>
<feature type="coiled-coil region" evidence="7">
    <location>
        <begin position="156"/>
        <end position="186"/>
    </location>
</feature>